<evidence type="ECO:0000313" key="1">
    <source>
        <dbReference type="EMBL" id="KND99380.1"/>
    </source>
</evidence>
<proteinExistence type="predicted"/>
<gene>
    <name evidence="1" type="ORF">QG37_03512</name>
</gene>
<reference evidence="2" key="1">
    <citation type="journal article" date="2015" name="BMC Genomics">
        <title>Draft genome of a commonly misdiagnosed multidrug resistant pathogen Candida auris.</title>
        <authorList>
            <person name="Chatterjee S."/>
            <person name="Alampalli S.V."/>
            <person name="Nageshan R.K."/>
            <person name="Chettiar S.T."/>
            <person name="Joshi S."/>
            <person name="Tatu U.S."/>
        </authorList>
    </citation>
    <scope>NUCLEOTIDE SEQUENCE [LARGE SCALE GENOMIC DNA]</scope>
    <source>
        <strain evidence="2">6684</strain>
    </source>
</reference>
<protein>
    <submittedName>
        <fullName evidence="1">Uncharacterized protein</fullName>
    </submittedName>
</protein>
<dbReference type="AlphaFoldDB" id="A0A0L0P079"/>
<comment type="caution">
    <text evidence="1">The sequence shown here is derived from an EMBL/GenBank/DDBJ whole genome shotgun (WGS) entry which is preliminary data.</text>
</comment>
<sequence>MISEGGEGGLWMEALRAEKDDSQRSRVQLLQRIKV</sequence>
<organism evidence="1 2">
    <name type="scientific">Candidozyma auris</name>
    <name type="common">Yeast</name>
    <name type="synonym">Candida auris</name>
    <dbReference type="NCBI Taxonomy" id="498019"/>
    <lineage>
        <taxon>Eukaryota</taxon>
        <taxon>Fungi</taxon>
        <taxon>Dikarya</taxon>
        <taxon>Ascomycota</taxon>
        <taxon>Saccharomycotina</taxon>
        <taxon>Pichiomycetes</taxon>
        <taxon>Metschnikowiaceae</taxon>
        <taxon>Candidozyma</taxon>
    </lineage>
</organism>
<name>A0A0L0P079_CANAR</name>
<evidence type="ECO:0000313" key="2">
    <source>
        <dbReference type="Proteomes" id="UP000037122"/>
    </source>
</evidence>
<dbReference type="Proteomes" id="UP000037122">
    <property type="component" value="Unassembled WGS sequence"/>
</dbReference>
<dbReference type="EMBL" id="LGST01000023">
    <property type="protein sequence ID" value="KND99380.1"/>
    <property type="molecule type" value="Genomic_DNA"/>
</dbReference>
<accession>A0A0L0P079</accession>